<evidence type="ECO:0000313" key="3">
    <source>
        <dbReference type="Proteomes" id="UP000046393"/>
    </source>
</evidence>
<organism evidence="3 4">
    <name type="scientific">Syphacia muris</name>
    <dbReference type="NCBI Taxonomy" id="451379"/>
    <lineage>
        <taxon>Eukaryota</taxon>
        <taxon>Metazoa</taxon>
        <taxon>Ecdysozoa</taxon>
        <taxon>Nematoda</taxon>
        <taxon>Chromadorea</taxon>
        <taxon>Rhabditida</taxon>
        <taxon>Spirurina</taxon>
        <taxon>Oxyuridomorpha</taxon>
        <taxon>Oxyuroidea</taxon>
        <taxon>Oxyuridae</taxon>
        <taxon>Syphacia</taxon>
    </lineage>
</organism>
<evidence type="ECO:0000313" key="4">
    <source>
        <dbReference type="WBParaSite" id="SMUV_0000840101-mRNA-1"/>
    </source>
</evidence>
<dbReference type="Pfam" id="PF10257">
    <property type="entry name" value="RAI16-like"/>
    <property type="match status" value="1"/>
</dbReference>
<dbReference type="Pfam" id="PF19311">
    <property type="entry name" value="KELAA"/>
    <property type="match status" value="1"/>
</dbReference>
<dbReference type="InterPro" id="IPR019384">
    <property type="entry name" value="FHIP"/>
</dbReference>
<evidence type="ECO:0000259" key="2">
    <source>
        <dbReference type="Pfam" id="PF19314"/>
    </source>
</evidence>
<dbReference type="InterPro" id="IPR045669">
    <property type="entry name" value="FHIP_C"/>
</dbReference>
<dbReference type="STRING" id="451379.A0A0N5AU75"/>
<proteinExistence type="inferred from homology"/>
<dbReference type="InterPro" id="IPR045668">
    <property type="entry name" value="FHIP_KELAA_motif"/>
</dbReference>
<sequence length="985" mass="110823">MRRWFSRLGTDAPSTLIPSVAVVSSSHNDETAAHAERFFSGTTDLLPPPPTSPDANPINWNADFASDPSSWEFLFDEQWEEVKQIIGDVDDITYEKVLKLLRLLGSMTQLLMMEMNAQPEPAIGPILDRYFTNQIMERDLKLVYFMRIINFQVGLVRIYEMVVSESHTHSHCLLVHKPLLLPLIRLLEWCRTSAEKRNFAASSIDKHFVLLLNLICTKMAEDATLLHFFFTFSEDQEVQFLVFSLLVPYLYECGDVGQLARDALLLVLSVSRKMKNVAAFISAKSNFCPVVATGLSGCFSQLPTNILQELQVDEDWHKITPSDIEAQPIIKDFHLSLLFCNAVVQVAHEYVVSQTVSFIYNGFLLPVVLPSLLQNGQEDLVSATTYYHLCLDAITEAPLIQAFLKLLIVEESPTNKKVIEVIIERISSGNKLSQVSLSLLHTVIELRCEDVMLDLIFKYLIPCSYLQSNQIYTLRNRSYINKTAKYLLSLIPECALKSSVLCSQDTLRSYIEEARQLVQLTTDSCLSTWRWAYDGVNPAPSAFSSSSDEEIVAGVNSFKRQSSLRSSFASTKNGLNRYFGGNSRRITTDSLSQRVPLPELGQSDSVKPVLFLNECESVFSEIDFNELVITPITPNPAMMSSSADYFQFAYDGVSESEVEGANYKDSLEFNEDNCLAQDKSQGIENSSTTSGDCDTDFEASRSFVLRGWGGIQDMDTFMELLGRIPVPSKSKFSLEENIALINSRIQYLDELKAENPAPEEVSDKVESICSEKEVATVIGQPIKFSSNQGIVSTLGVGPLLESLLRCLENMFDNSYFFNLQLISVLCTLASFTQPLLASYFFDPCLNVRPEIKRFLKILDSLKTKVDVFATSIEGFDVLLERGVKLLKNRVDRLDKVIFNEVKIVMFRPFGLSMRRNGAKGSLRSHSFRYFSHKAIESQQATMDQARAKQIVFAAILLSQFCQELSAILLHHCVIVPRVSSTFCLH</sequence>
<evidence type="ECO:0000256" key="1">
    <source>
        <dbReference type="ARBA" id="ARBA00024336"/>
    </source>
</evidence>
<dbReference type="PANTHER" id="PTHR21705">
    <property type="entry name" value="RAI16 PROTEIN-RELATED"/>
    <property type="match status" value="1"/>
</dbReference>
<dbReference type="AlphaFoldDB" id="A0A0N5AU75"/>
<feature type="domain" description="FHF complex subunit HOOK-interacting protein C-terminal" evidence="2">
    <location>
        <begin position="797"/>
        <end position="887"/>
    </location>
</feature>
<name>A0A0N5AU75_9BILA</name>
<dbReference type="Proteomes" id="UP000046393">
    <property type="component" value="Unplaced"/>
</dbReference>
<accession>A0A0N5AU75</accession>
<comment type="similarity">
    <text evidence="1">Belongs to the FHIP family.</text>
</comment>
<reference evidence="4" key="1">
    <citation type="submission" date="2017-02" db="UniProtKB">
        <authorList>
            <consortium name="WormBaseParasite"/>
        </authorList>
    </citation>
    <scope>IDENTIFICATION</scope>
</reference>
<dbReference type="WBParaSite" id="SMUV_0000840101-mRNA-1">
    <property type="protein sequence ID" value="SMUV_0000840101-mRNA-1"/>
    <property type="gene ID" value="SMUV_0000840101"/>
</dbReference>
<keyword evidence="3" id="KW-1185">Reference proteome</keyword>
<dbReference type="Pfam" id="PF19314">
    <property type="entry name" value="DUF5917"/>
    <property type="match status" value="1"/>
</dbReference>
<protein>
    <submittedName>
        <fullName evidence="4">DUF5917 domain-containing protein</fullName>
    </submittedName>
</protein>
<dbReference type="PANTHER" id="PTHR21705:SF11">
    <property type="entry name" value="FHIP FAMILY PROTEIN CG3558"/>
    <property type="match status" value="1"/>
</dbReference>